<reference evidence="2 3" key="1">
    <citation type="submission" date="2018-01" db="EMBL/GenBank/DDBJ databases">
        <title>Denitrification phenotypes of diverse strains of Pseudomonas stutzeri.</title>
        <authorList>
            <person name="Milligan D.A."/>
            <person name="Bergaust L."/>
            <person name="Bakken L.R."/>
            <person name="Frostegard A."/>
        </authorList>
    </citation>
    <scope>NUCLEOTIDE SEQUENCE [LARGE SCALE GENOMIC DNA]</scope>
    <source>
        <strain evidence="2 3">24a75</strain>
    </source>
</reference>
<keyword evidence="1" id="KW-0732">Signal</keyword>
<dbReference type="InterPro" id="IPR006837">
    <property type="entry name" value="Divergent_DAC"/>
</dbReference>
<evidence type="ECO:0000313" key="3">
    <source>
        <dbReference type="Proteomes" id="UP000236023"/>
    </source>
</evidence>
<dbReference type="AlphaFoldDB" id="A0A2N8T4H7"/>
<sequence>MSVRRWVAPLLLCGALIGQALANEAPPDTAQPARMPRLALVIDDLGQNPARDRRVLALPGPVALAILPDTRHAAALAEQAHRAGKTVMLHMPMAPAGGRFAWHPQLAHDELERRLDAALAAVPHVSGVNNHMGSAMTEQPQAMAWLMGELQRRHLFFLDSRTSPRTVAAASAQRVALASLSRDVFLDNDPSPAAVAERLRAAIALARKQGSVVVIGHPHDSTLALLERELPRLAEQGIEWIGIDQMIATRGNRAMAAHGKGGMYR</sequence>
<dbReference type="PANTHER" id="PTHR30105">
    <property type="entry name" value="UNCHARACTERIZED YIBQ-RELATED"/>
    <property type="match status" value="1"/>
</dbReference>
<feature type="chain" id="PRO_5014653715" description="Divergent polysaccharide deacetylase family protein" evidence="1">
    <location>
        <begin position="23"/>
        <end position="265"/>
    </location>
</feature>
<dbReference type="CDD" id="cd10936">
    <property type="entry name" value="CE4_DAC2"/>
    <property type="match status" value="1"/>
</dbReference>
<dbReference type="EMBL" id="POUT01000005">
    <property type="protein sequence ID" value="PNG09667.1"/>
    <property type="molecule type" value="Genomic_DNA"/>
</dbReference>
<dbReference type="PANTHER" id="PTHR30105:SF2">
    <property type="entry name" value="DIVERGENT POLYSACCHARIDE DEACETYLASE SUPERFAMILY"/>
    <property type="match status" value="1"/>
</dbReference>
<evidence type="ECO:0000256" key="1">
    <source>
        <dbReference type="SAM" id="SignalP"/>
    </source>
</evidence>
<comment type="caution">
    <text evidence="2">The sequence shown here is derived from an EMBL/GenBank/DDBJ whole genome shotgun (WGS) entry which is preliminary data.</text>
</comment>
<feature type="signal peptide" evidence="1">
    <location>
        <begin position="1"/>
        <end position="22"/>
    </location>
</feature>
<dbReference type="Gene3D" id="3.20.20.370">
    <property type="entry name" value="Glycoside hydrolase/deacetylase"/>
    <property type="match status" value="1"/>
</dbReference>
<organism evidence="2 3">
    <name type="scientific">Stutzerimonas stutzeri</name>
    <name type="common">Pseudomonas stutzeri</name>
    <dbReference type="NCBI Taxonomy" id="316"/>
    <lineage>
        <taxon>Bacteria</taxon>
        <taxon>Pseudomonadati</taxon>
        <taxon>Pseudomonadota</taxon>
        <taxon>Gammaproteobacteria</taxon>
        <taxon>Pseudomonadales</taxon>
        <taxon>Pseudomonadaceae</taxon>
        <taxon>Stutzerimonas</taxon>
    </lineage>
</organism>
<accession>A0A2N8T4H7</accession>
<evidence type="ECO:0000313" key="2">
    <source>
        <dbReference type="EMBL" id="PNG09667.1"/>
    </source>
</evidence>
<name>A0A2N8T4H7_STUST</name>
<proteinExistence type="predicted"/>
<dbReference type="Proteomes" id="UP000236023">
    <property type="component" value="Unassembled WGS sequence"/>
</dbReference>
<gene>
    <name evidence="2" type="ORF">CXK94_11615</name>
</gene>
<dbReference type="RefSeq" id="WP_102894460.1">
    <property type="nucleotide sequence ID" value="NZ_JAMOHU010000005.1"/>
</dbReference>
<dbReference type="GO" id="GO:0005975">
    <property type="term" value="P:carbohydrate metabolic process"/>
    <property type="evidence" value="ECO:0007669"/>
    <property type="project" value="InterPro"/>
</dbReference>
<dbReference type="InterPro" id="IPR011330">
    <property type="entry name" value="Glyco_hydro/deAcase_b/a-brl"/>
</dbReference>
<evidence type="ECO:0008006" key="4">
    <source>
        <dbReference type="Google" id="ProtNLM"/>
    </source>
</evidence>
<dbReference type="SUPFAM" id="SSF88713">
    <property type="entry name" value="Glycoside hydrolase/deacetylase"/>
    <property type="match status" value="1"/>
</dbReference>
<dbReference type="Pfam" id="PF04748">
    <property type="entry name" value="Polysacc_deac_2"/>
    <property type="match status" value="1"/>
</dbReference>
<protein>
    <recommendedName>
        <fullName evidence="4">Divergent polysaccharide deacetylase family protein</fullName>
    </recommendedName>
</protein>